<accession>A0A2R5FM12</accession>
<dbReference type="OrthoDB" id="582434at2"/>
<evidence type="ECO:0000313" key="3">
    <source>
        <dbReference type="Proteomes" id="UP000245124"/>
    </source>
</evidence>
<keyword evidence="3" id="KW-1185">Reference proteome</keyword>
<name>A0A2R5FM12_NOSCO</name>
<organism evidence="2 3">
    <name type="scientific">Nostoc commune NIES-4072</name>
    <dbReference type="NCBI Taxonomy" id="2005467"/>
    <lineage>
        <taxon>Bacteria</taxon>
        <taxon>Bacillati</taxon>
        <taxon>Cyanobacteriota</taxon>
        <taxon>Cyanophyceae</taxon>
        <taxon>Nostocales</taxon>
        <taxon>Nostocaceae</taxon>
        <taxon>Nostoc</taxon>
    </lineage>
</organism>
<evidence type="ECO:0008006" key="4">
    <source>
        <dbReference type="Google" id="ProtNLM"/>
    </source>
</evidence>
<feature type="transmembrane region" description="Helical" evidence="1">
    <location>
        <begin position="219"/>
        <end position="236"/>
    </location>
</feature>
<keyword evidence="1" id="KW-0812">Transmembrane</keyword>
<feature type="transmembrane region" description="Helical" evidence="1">
    <location>
        <begin position="116"/>
        <end position="135"/>
    </location>
</feature>
<dbReference type="Proteomes" id="UP000245124">
    <property type="component" value="Unassembled WGS sequence"/>
</dbReference>
<protein>
    <recommendedName>
        <fullName evidence="4">DUF2029 domain-containing protein</fullName>
    </recommendedName>
</protein>
<keyword evidence="1" id="KW-1133">Transmembrane helix</keyword>
<dbReference type="EMBL" id="BDUD01000001">
    <property type="protein sequence ID" value="GBG19816.1"/>
    <property type="molecule type" value="Genomic_DNA"/>
</dbReference>
<keyword evidence="1" id="KW-0472">Membrane</keyword>
<sequence length="439" mass="51053">MKFILGIYNYIIYQIKKTSSFDGRIIVITCLSIYFLMIYSSTLFTNYYDFWNLLGVPARPYPFGDLWVITSGIECHRLGYNIYKENPCNPWPYFAEFNYPRIWLSLTNLGLSSSHTILLGTSIIIIFLVMVLISIKNLNFAEGLIYSLVLCSPAVMLGIERANNDLIIFIILSISLLLINSSQIIWRLTSYLLLLFAAILKIYPIFALSLILRESRRKFFIITTFLTGVFVSYLIAEFNNFKQVYLATPQVNYWSYGSKILLSSLFNHIKAIIKTLGINKQSIYRVLPDSFSQKIILLLAIVIFVSCLIYILYKLNYQINENININFIDAFRLGASIYIGSFLITNSWAYRLIFLIFTLPQILSWMKKESCLRFLSMFSILAIILTVWIKIKAVAGLLFYVDQIMNWVILFYFIYTLILTLPQWFKKQLFIIDNKASQL</sequence>
<feature type="transmembrane region" description="Helical" evidence="1">
    <location>
        <begin position="166"/>
        <end position="186"/>
    </location>
</feature>
<feature type="transmembrane region" description="Helical" evidence="1">
    <location>
        <begin position="333"/>
        <end position="359"/>
    </location>
</feature>
<feature type="transmembrane region" description="Helical" evidence="1">
    <location>
        <begin position="21"/>
        <end position="44"/>
    </location>
</feature>
<dbReference type="AlphaFoldDB" id="A0A2R5FM12"/>
<feature type="transmembrane region" description="Helical" evidence="1">
    <location>
        <begin position="294"/>
        <end position="313"/>
    </location>
</feature>
<dbReference type="RefSeq" id="WP_146195833.1">
    <property type="nucleotide sequence ID" value="NZ_BDUD01000001.1"/>
</dbReference>
<proteinExistence type="predicted"/>
<gene>
    <name evidence="2" type="ORF">NIES4072_34850</name>
</gene>
<comment type="caution">
    <text evidence="2">The sequence shown here is derived from an EMBL/GenBank/DDBJ whole genome shotgun (WGS) entry which is preliminary data.</text>
</comment>
<evidence type="ECO:0000256" key="1">
    <source>
        <dbReference type="SAM" id="Phobius"/>
    </source>
</evidence>
<feature type="transmembrane region" description="Helical" evidence="1">
    <location>
        <begin position="404"/>
        <end position="425"/>
    </location>
</feature>
<evidence type="ECO:0000313" key="2">
    <source>
        <dbReference type="EMBL" id="GBG19816.1"/>
    </source>
</evidence>
<feature type="transmembrane region" description="Helical" evidence="1">
    <location>
        <begin position="192"/>
        <end position="212"/>
    </location>
</feature>
<reference evidence="2 3" key="1">
    <citation type="submission" date="2017-06" db="EMBL/GenBank/DDBJ databases">
        <title>Genome sequencing of cyanobaciteial culture collection at National Institute for Environmental Studies (NIES).</title>
        <authorList>
            <person name="Hirose Y."/>
            <person name="Shimura Y."/>
            <person name="Fujisawa T."/>
            <person name="Nakamura Y."/>
            <person name="Kawachi M."/>
        </authorList>
    </citation>
    <scope>NUCLEOTIDE SEQUENCE [LARGE SCALE GENOMIC DNA]</scope>
    <source>
        <strain evidence="2 3">NIES-4072</strain>
    </source>
</reference>